<dbReference type="KEGG" id="bpla:bpln_1g33130"/>
<gene>
    <name evidence="3" type="ORF">BGL_2c23900</name>
</gene>
<reference evidence="4" key="1">
    <citation type="submission" date="2011-03" db="EMBL/GenBank/DDBJ databases">
        <authorList>
            <person name="Voget S."/>
            <person name="Streit W.R."/>
            <person name="Jaeger K.E."/>
            <person name="Daniel R."/>
        </authorList>
    </citation>
    <scope>NUCLEOTIDE SEQUENCE [LARGE SCALE GENOMIC DNA]</scope>
    <source>
        <strain evidence="4">PG1</strain>
    </source>
</reference>
<evidence type="ECO:0000313" key="4">
    <source>
        <dbReference type="Proteomes" id="UP000031838"/>
    </source>
</evidence>
<dbReference type="InterPro" id="IPR047650">
    <property type="entry name" value="Transpos_IS110"/>
</dbReference>
<feature type="domain" description="Transposase IS116/IS110/IS902 C-terminal" evidence="2">
    <location>
        <begin position="224"/>
        <end position="307"/>
    </location>
</feature>
<dbReference type="InterPro" id="IPR003346">
    <property type="entry name" value="Transposase_20"/>
</dbReference>
<accession>A0A0B6SDZ4</accession>
<keyword evidence="4" id="KW-1185">Reference proteome</keyword>
<evidence type="ECO:0000259" key="2">
    <source>
        <dbReference type="Pfam" id="PF02371"/>
    </source>
</evidence>
<proteinExistence type="predicted"/>
<dbReference type="KEGG" id="bpla:bpln_2g24200"/>
<dbReference type="EMBL" id="CP002581">
    <property type="protein sequence ID" value="AJK50446.1"/>
    <property type="molecule type" value="Genomic_DNA"/>
</dbReference>
<dbReference type="NCBIfam" id="NF033542">
    <property type="entry name" value="transpos_IS110"/>
    <property type="match status" value="1"/>
</dbReference>
<dbReference type="GO" id="GO:0006313">
    <property type="term" value="P:DNA transposition"/>
    <property type="evidence" value="ECO:0007669"/>
    <property type="project" value="InterPro"/>
</dbReference>
<dbReference type="KEGG" id="bpla:bpln_1g02230"/>
<dbReference type="Proteomes" id="UP000031838">
    <property type="component" value="Chromosome 2"/>
</dbReference>
<evidence type="ECO:0000313" key="3">
    <source>
        <dbReference type="EMBL" id="AJK50446.1"/>
    </source>
</evidence>
<organism evidence="3 4">
    <name type="scientific">Burkholderia plantarii</name>
    <dbReference type="NCBI Taxonomy" id="41899"/>
    <lineage>
        <taxon>Bacteria</taxon>
        <taxon>Pseudomonadati</taxon>
        <taxon>Pseudomonadota</taxon>
        <taxon>Betaproteobacteria</taxon>
        <taxon>Burkholderiales</taxon>
        <taxon>Burkholderiaceae</taxon>
        <taxon>Burkholderia</taxon>
    </lineage>
</organism>
<feature type="domain" description="Transposase IS110-like N-terminal" evidence="1">
    <location>
        <begin position="36"/>
        <end position="183"/>
    </location>
</feature>
<sequence>MLVFPKPERLRAPAPPSAHVQAWDPKIMSAPSFVTVGIDVAKAHVDVALLGARLDAQRFNNDADGHTALATALQPLGIDLVVMEATGGYEAELACALQGAGLPVAVVNPRQARDFARAMGKLAKTDSIDARMLAEMASVLVRREDLSRLLRPVSDERQQWLAALLTRRRQLITMLLSERQRLQITPERLHPSLQAIIAAIQAQLDDIDAQMVGHVREHFAELDRLLQSTRGIGPVSSACLIAQLPELGKLNRRQIAALVGVAPVACDSGSRQGRRRVQGGRFEIRRVLYMATLTATRHNPAIKAFHQRLKAAGKLPKVALVACMRKLLTMLNAMVKSNTPWDDSLHLA</sequence>
<dbReference type="KEGG" id="bpla:bpln_2g07280"/>
<dbReference type="KEGG" id="bpla:bpln_2g08960"/>
<name>A0A0B6SDZ4_BURPL</name>
<dbReference type="InterPro" id="IPR002525">
    <property type="entry name" value="Transp_IS110-like_N"/>
</dbReference>
<evidence type="ECO:0000259" key="1">
    <source>
        <dbReference type="Pfam" id="PF01548"/>
    </source>
</evidence>
<reference evidence="3 4" key="2">
    <citation type="journal article" date="2016" name="Appl. Microbiol. Biotechnol.">
        <title>Mutations improving production and secretion of extracellular lipase by Burkholderia glumae PG1.</title>
        <authorList>
            <person name="Knapp A."/>
            <person name="Voget S."/>
            <person name="Gao R."/>
            <person name="Zaburannyi N."/>
            <person name="Krysciak D."/>
            <person name="Breuer M."/>
            <person name="Hauer B."/>
            <person name="Streit W.R."/>
            <person name="Muller R."/>
            <person name="Daniel R."/>
            <person name="Jaeger K.E."/>
        </authorList>
    </citation>
    <scope>NUCLEOTIDE SEQUENCE [LARGE SCALE GENOMIC DNA]</scope>
    <source>
        <strain evidence="3 4">PG1</strain>
    </source>
</reference>
<dbReference type="PANTHER" id="PTHR33055:SF13">
    <property type="entry name" value="TRANSPOSASE"/>
    <property type="match status" value="1"/>
</dbReference>
<dbReference type="HOGENOM" id="CLU_036902_5_1_4"/>
<protein>
    <submittedName>
        <fullName evidence="3">Transposase</fullName>
    </submittedName>
</protein>
<dbReference type="PANTHER" id="PTHR33055">
    <property type="entry name" value="TRANSPOSASE FOR INSERTION SEQUENCE ELEMENT IS1111A"/>
    <property type="match status" value="1"/>
</dbReference>
<dbReference type="GO" id="GO:0003677">
    <property type="term" value="F:DNA binding"/>
    <property type="evidence" value="ECO:0007669"/>
    <property type="project" value="InterPro"/>
</dbReference>
<dbReference type="AlphaFoldDB" id="A0A0B6SDZ4"/>
<accession>A0A0P0KZC8</accession>
<dbReference type="Pfam" id="PF02371">
    <property type="entry name" value="Transposase_20"/>
    <property type="match status" value="1"/>
</dbReference>
<dbReference type="KEGG" id="bgp:BGL_2c23900"/>
<dbReference type="KEGG" id="bpla:bpln_1g05700"/>
<dbReference type="Pfam" id="PF01548">
    <property type="entry name" value="DEDD_Tnp_IS110"/>
    <property type="match status" value="1"/>
</dbReference>
<dbReference type="GO" id="GO:0004803">
    <property type="term" value="F:transposase activity"/>
    <property type="evidence" value="ECO:0007669"/>
    <property type="project" value="InterPro"/>
</dbReference>